<feature type="transmembrane region" description="Helical" evidence="1">
    <location>
        <begin position="59"/>
        <end position="79"/>
    </location>
</feature>
<accession>X1S0D6</accession>
<feature type="transmembrane region" description="Helical" evidence="1">
    <location>
        <begin position="136"/>
        <end position="154"/>
    </location>
</feature>
<gene>
    <name evidence="2" type="ORF">S12H4_04220</name>
</gene>
<organism evidence="2">
    <name type="scientific">marine sediment metagenome</name>
    <dbReference type="NCBI Taxonomy" id="412755"/>
    <lineage>
        <taxon>unclassified sequences</taxon>
        <taxon>metagenomes</taxon>
        <taxon>ecological metagenomes</taxon>
    </lineage>
</organism>
<protein>
    <recommendedName>
        <fullName evidence="3">SMODS and SLOG-associating 2TM effector domain-containing protein</fullName>
    </recommendedName>
</protein>
<keyword evidence="1" id="KW-0812">Transmembrane</keyword>
<reference evidence="2" key="1">
    <citation type="journal article" date="2014" name="Front. Microbiol.">
        <title>High frequency of phylogenetically diverse reductive dehalogenase-homologous genes in deep subseafloor sedimentary metagenomes.</title>
        <authorList>
            <person name="Kawai M."/>
            <person name="Futagami T."/>
            <person name="Toyoda A."/>
            <person name="Takaki Y."/>
            <person name="Nishi S."/>
            <person name="Hori S."/>
            <person name="Arai W."/>
            <person name="Tsubouchi T."/>
            <person name="Morono Y."/>
            <person name="Uchiyama I."/>
            <person name="Ito T."/>
            <person name="Fujiyama A."/>
            <person name="Inagaki F."/>
            <person name="Takami H."/>
        </authorList>
    </citation>
    <scope>NUCLEOTIDE SEQUENCE</scope>
    <source>
        <strain evidence="2">Expedition CK06-06</strain>
    </source>
</reference>
<name>X1S0D6_9ZZZZ</name>
<sequence>MKQDLPSLDLAYEASKGHYEMVARWVDSIDNKIIAVFSVASLLIGILAAFKGVSPEWHFTFIIFCLATVFFIATATFCWKGFRTRTFIMGNNPRKLLEQYAPLNPDETKRYLLKYWGENYEYNLTVLRQKSSALKWAIPSAGVEVLLLLCWLILA</sequence>
<feature type="transmembrane region" description="Helical" evidence="1">
    <location>
        <begin position="33"/>
        <end position="53"/>
    </location>
</feature>
<evidence type="ECO:0000313" key="2">
    <source>
        <dbReference type="EMBL" id="GAI72636.1"/>
    </source>
</evidence>
<dbReference type="AlphaFoldDB" id="X1S0D6"/>
<keyword evidence="1" id="KW-1133">Transmembrane helix</keyword>
<proteinExistence type="predicted"/>
<keyword evidence="1" id="KW-0472">Membrane</keyword>
<evidence type="ECO:0008006" key="3">
    <source>
        <dbReference type="Google" id="ProtNLM"/>
    </source>
</evidence>
<dbReference type="EMBL" id="BARW01001271">
    <property type="protein sequence ID" value="GAI72636.1"/>
    <property type="molecule type" value="Genomic_DNA"/>
</dbReference>
<evidence type="ECO:0000256" key="1">
    <source>
        <dbReference type="SAM" id="Phobius"/>
    </source>
</evidence>
<comment type="caution">
    <text evidence="2">The sequence shown here is derived from an EMBL/GenBank/DDBJ whole genome shotgun (WGS) entry which is preliminary data.</text>
</comment>